<dbReference type="EMBL" id="JAMPKM010000057">
    <property type="protein sequence ID" value="MEP0821000.1"/>
    <property type="molecule type" value="Genomic_DNA"/>
</dbReference>
<reference evidence="1 2" key="1">
    <citation type="submission" date="2022-04" db="EMBL/GenBank/DDBJ databases">
        <title>Positive selection, recombination, and allopatry shape intraspecific diversity of widespread and dominant cyanobacteria.</title>
        <authorList>
            <person name="Wei J."/>
            <person name="Shu W."/>
            <person name="Hu C."/>
        </authorList>
    </citation>
    <scope>NUCLEOTIDE SEQUENCE [LARGE SCALE GENOMIC DNA]</scope>
    <source>
        <strain evidence="1 2">GB2-A4</strain>
    </source>
</reference>
<accession>A0ABV0JIV7</accession>
<comment type="caution">
    <text evidence="1">The sequence shown here is derived from an EMBL/GenBank/DDBJ whole genome shotgun (WGS) entry which is preliminary data.</text>
</comment>
<protein>
    <submittedName>
        <fullName evidence="1">Uncharacterized protein</fullName>
    </submittedName>
</protein>
<evidence type="ECO:0000313" key="2">
    <source>
        <dbReference type="Proteomes" id="UP001464891"/>
    </source>
</evidence>
<dbReference type="NCBIfam" id="NF045647">
    <property type="entry name" value="alr0857_fam"/>
    <property type="match status" value="1"/>
</dbReference>
<dbReference type="RefSeq" id="WP_190441261.1">
    <property type="nucleotide sequence ID" value="NZ_JAMPKM010000057.1"/>
</dbReference>
<dbReference type="InterPro" id="IPR054664">
    <property type="entry name" value="Alr0857-like"/>
</dbReference>
<gene>
    <name evidence="1" type="ORF">NC998_28385</name>
</gene>
<proteinExistence type="predicted"/>
<sequence length="128" mass="14373">MLKLNYTEDGLYMERVMTSPELAIAQRVVLAMRLGQSLQVEPGHASFLLPADVPDLKHLETTLGQECRGRVTVISVDDEFVEVSLSGSWIAESKEAHEGMFLTVLSDRAEFFLYKLWQMSEVHVSSLA</sequence>
<keyword evidence="2" id="KW-1185">Reference proteome</keyword>
<dbReference type="Proteomes" id="UP001464891">
    <property type="component" value="Unassembled WGS sequence"/>
</dbReference>
<organism evidence="1 2">
    <name type="scientific">Trichocoleus desertorum GB2-A4</name>
    <dbReference type="NCBI Taxonomy" id="2933944"/>
    <lineage>
        <taxon>Bacteria</taxon>
        <taxon>Bacillati</taxon>
        <taxon>Cyanobacteriota</taxon>
        <taxon>Cyanophyceae</taxon>
        <taxon>Leptolyngbyales</taxon>
        <taxon>Trichocoleusaceae</taxon>
        <taxon>Trichocoleus</taxon>
    </lineage>
</organism>
<name>A0ABV0JIV7_9CYAN</name>
<evidence type="ECO:0000313" key="1">
    <source>
        <dbReference type="EMBL" id="MEP0821000.1"/>
    </source>
</evidence>